<keyword evidence="1" id="KW-1133">Transmembrane helix</keyword>
<name>A0ABN8NUH0_9CNID</name>
<evidence type="ECO:0000259" key="2">
    <source>
        <dbReference type="Pfam" id="PF13910"/>
    </source>
</evidence>
<dbReference type="Pfam" id="PF13910">
    <property type="entry name" value="DUF4209"/>
    <property type="match status" value="1"/>
</dbReference>
<dbReference type="InterPro" id="IPR025209">
    <property type="entry name" value="DUF4209"/>
</dbReference>
<feature type="transmembrane region" description="Helical" evidence="1">
    <location>
        <begin position="643"/>
        <end position="666"/>
    </location>
</feature>
<dbReference type="PANTHER" id="PTHR31701:SF2">
    <property type="entry name" value="ENDOPLASMIC RETICULUM MEMBRANE-ASSOCIATED RNA DEGRADATION PROTEIN"/>
    <property type="match status" value="1"/>
</dbReference>
<keyword evidence="4" id="KW-1185">Reference proteome</keyword>
<evidence type="ECO:0000256" key="1">
    <source>
        <dbReference type="SAM" id="Phobius"/>
    </source>
</evidence>
<organism evidence="3 4">
    <name type="scientific">Porites lobata</name>
    <dbReference type="NCBI Taxonomy" id="104759"/>
    <lineage>
        <taxon>Eukaryota</taxon>
        <taxon>Metazoa</taxon>
        <taxon>Cnidaria</taxon>
        <taxon>Anthozoa</taxon>
        <taxon>Hexacorallia</taxon>
        <taxon>Scleractinia</taxon>
        <taxon>Fungiina</taxon>
        <taxon>Poritidae</taxon>
        <taxon>Porites</taxon>
    </lineage>
</organism>
<evidence type="ECO:0000313" key="4">
    <source>
        <dbReference type="Proteomes" id="UP001159405"/>
    </source>
</evidence>
<dbReference type="PANTHER" id="PTHR31701">
    <property type="entry name" value="ENDOPLASMIC RETICULUM MEMBRANE-ASSOCIATED RNA DEGRADATION PROTEIN"/>
    <property type="match status" value="1"/>
</dbReference>
<protein>
    <recommendedName>
        <fullName evidence="2">DUF4209 domain-containing protein</fullName>
    </recommendedName>
</protein>
<evidence type="ECO:0000313" key="3">
    <source>
        <dbReference type="EMBL" id="CAH3122599.1"/>
    </source>
</evidence>
<feature type="domain" description="DUF4209" evidence="2">
    <location>
        <begin position="190"/>
        <end position="272"/>
    </location>
</feature>
<keyword evidence="1" id="KW-0812">Transmembrane</keyword>
<reference evidence="3 4" key="1">
    <citation type="submission" date="2022-05" db="EMBL/GenBank/DDBJ databases">
        <authorList>
            <consortium name="Genoscope - CEA"/>
            <person name="William W."/>
        </authorList>
    </citation>
    <scope>NUCLEOTIDE SEQUENCE [LARGE SCALE GENOMIC DNA]</scope>
</reference>
<dbReference type="InterPro" id="IPR039635">
    <property type="entry name" value="ERMARD"/>
</dbReference>
<proteinExistence type="predicted"/>
<comment type="caution">
    <text evidence="3">The sequence shown here is derived from an EMBL/GenBank/DDBJ whole genome shotgun (WGS) entry which is preliminary data.</text>
</comment>
<accession>A0ABN8NUH0</accession>
<sequence>MSCGNKGLFLLKHESQSSLIQSFWFGKALQRAYNEGKALANVNSVNENGEFVNPTEHKETSLSRNVHKLICESFEQRDDAVISCTECSITSAEIENLEIWVKISRLLREDITTVDASNCDYPEAVKRLRPMCCAIHQFFINLEQHEFEQSYKENLEWTACIDRFINCFSLLKSSHPADHNLCLLLLTSSLEHALGDVYLSYSGAKQCPSLLKDLLTTQELKEVFGDAVITLLHILIGPPTSLNLRNVLWHGFAAPGEVPTQYASLLLFITASLSNKLKDAPFSSRVLIRRPLLRLSGCTGEDNSIFPSLEPSSIQEISDLFCASFFIIPSMLPLWLKAVDYFLIQRFDLCIVLLLPQLEHGLRRVFACVNNCPSRALTAESTVLYTTFDEILSPVLQDGSDNLLRQEIGEGHLELLLDVLVHQEGPRIRDHISHGEVNLQEISQESANHILCLCIAFAGLYLYPDKINQVNGDYLFPISKRICEIARSYKSRFHPVSLARKTVCKLTLSLLKWQDLPNPFLDEFSGLESSDEKLSTQIADATRVWEELITSLSVDSVSKLFPLQFDLGKVNTFVEVVVELLNMAQFPTLYRPKEEIEVAVLLRNIAQHGIVISGQICETASVRFEQWQNRQLRQRQRTNYKRLWSQVPLIFVALQFIVIIIIIELLQLPKNRDQSNRNTFIRFLKQCLQCTENMESLSSTTKNRWDECSTAAKMLVECVEHYYAKRCEVVS</sequence>
<keyword evidence="1" id="KW-0472">Membrane</keyword>
<dbReference type="EMBL" id="CALNXK010000037">
    <property type="protein sequence ID" value="CAH3122599.1"/>
    <property type="molecule type" value="Genomic_DNA"/>
</dbReference>
<gene>
    <name evidence="3" type="ORF">PLOB_00029461</name>
</gene>
<dbReference type="Proteomes" id="UP001159405">
    <property type="component" value="Unassembled WGS sequence"/>
</dbReference>